<reference evidence="12" key="1">
    <citation type="submission" date="2016-10" db="EMBL/GenBank/DDBJ databases">
        <authorList>
            <person name="Varghese N."/>
            <person name="Submissions S."/>
        </authorList>
    </citation>
    <scope>NUCLEOTIDE SEQUENCE [LARGE SCALE GENOMIC DNA]</scope>
    <source>
        <strain evidence="12">DSM 26348</strain>
    </source>
</reference>
<dbReference type="OrthoDB" id="9790355at2"/>
<evidence type="ECO:0000256" key="9">
    <source>
        <dbReference type="SAM" id="Phobius"/>
    </source>
</evidence>
<dbReference type="GO" id="GO:0016020">
    <property type="term" value="C:membrane"/>
    <property type="evidence" value="ECO:0007669"/>
    <property type="project" value="UniProtKB-SubCell"/>
</dbReference>
<feature type="transmembrane region" description="Helical" evidence="9">
    <location>
        <begin position="302"/>
        <end position="328"/>
    </location>
</feature>
<evidence type="ECO:0000313" key="12">
    <source>
        <dbReference type="Proteomes" id="UP000199518"/>
    </source>
</evidence>
<dbReference type="InterPro" id="IPR046342">
    <property type="entry name" value="CBS_dom_sf"/>
</dbReference>
<proteinExistence type="inferred from homology"/>
<dbReference type="PANTHER" id="PTHR43773:SF1">
    <property type="entry name" value="MAGNESIUM TRANSPORTER MGTE"/>
    <property type="match status" value="1"/>
</dbReference>
<dbReference type="InterPro" id="IPR006669">
    <property type="entry name" value="MgtE_transporter"/>
</dbReference>
<protein>
    <submittedName>
        <fullName evidence="11">Magnesium transporter</fullName>
    </submittedName>
</protein>
<accession>A0A1I3PC53</accession>
<evidence type="ECO:0000256" key="6">
    <source>
        <dbReference type="ARBA" id="ARBA00022989"/>
    </source>
</evidence>
<dbReference type="PANTHER" id="PTHR43773">
    <property type="entry name" value="MAGNESIUM TRANSPORTER MGTE"/>
    <property type="match status" value="1"/>
</dbReference>
<feature type="transmembrane region" description="Helical" evidence="9">
    <location>
        <begin position="202"/>
        <end position="222"/>
    </location>
</feature>
<evidence type="ECO:0000256" key="7">
    <source>
        <dbReference type="ARBA" id="ARBA00023136"/>
    </source>
</evidence>
<dbReference type="PROSITE" id="PS51371">
    <property type="entry name" value="CBS"/>
    <property type="match status" value="1"/>
</dbReference>
<feature type="transmembrane region" description="Helical" evidence="9">
    <location>
        <begin position="275"/>
        <end position="296"/>
    </location>
</feature>
<gene>
    <name evidence="11" type="ORF">SAMN05421753_116107</name>
</gene>
<keyword evidence="6 9" id="KW-1133">Transmembrane helix</keyword>
<feature type="transmembrane region" description="Helical" evidence="9">
    <location>
        <begin position="340"/>
        <end position="358"/>
    </location>
</feature>
<evidence type="ECO:0000256" key="1">
    <source>
        <dbReference type="ARBA" id="ARBA00004141"/>
    </source>
</evidence>
<evidence type="ECO:0000259" key="10">
    <source>
        <dbReference type="PROSITE" id="PS51371"/>
    </source>
</evidence>
<dbReference type="InterPro" id="IPR036739">
    <property type="entry name" value="SLC41_membr_dom_sf"/>
</dbReference>
<evidence type="ECO:0000256" key="5">
    <source>
        <dbReference type="ARBA" id="ARBA00022842"/>
    </source>
</evidence>
<evidence type="ECO:0000256" key="2">
    <source>
        <dbReference type="ARBA" id="ARBA00009749"/>
    </source>
</evidence>
<keyword evidence="12" id="KW-1185">Reference proteome</keyword>
<keyword evidence="7 9" id="KW-0472">Membrane</keyword>
<evidence type="ECO:0000256" key="8">
    <source>
        <dbReference type="PROSITE-ProRule" id="PRU00703"/>
    </source>
</evidence>
<dbReference type="InterPro" id="IPR006667">
    <property type="entry name" value="SLC41_membr_dom"/>
</dbReference>
<dbReference type="SUPFAM" id="SSF54631">
    <property type="entry name" value="CBS-domain pair"/>
    <property type="match status" value="1"/>
</dbReference>
<evidence type="ECO:0000256" key="4">
    <source>
        <dbReference type="ARBA" id="ARBA00022692"/>
    </source>
</evidence>
<dbReference type="InterPro" id="IPR000644">
    <property type="entry name" value="CBS_dom"/>
</dbReference>
<feature type="transmembrane region" description="Helical" evidence="9">
    <location>
        <begin position="228"/>
        <end position="254"/>
    </location>
</feature>
<comment type="subcellular location">
    <subcellularLocation>
        <location evidence="1">Membrane</location>
        <topology evidence="1">Multi-pass membrane protein</topology>
    </subcellularLocation>
</comment>
<dbReference type="STRING" id="1576369.SAMN05421753_116107"/>
<dbReference type="SUPFAM" id="SSF161093">
    <property type="entry name" value="MgtE membrane domain-like"/>
    <property type="match status" value="1"/>
</dbReference>
<dbReference type="GO" id="GO:0015095">
    <property type="term" value="F:magnesium ion transmembrane transporter activity"/>
    <property type="evidence" value="ECO:0007669"/>
    <property type="project" value="InterPro"/>
</dbReference>
<organism evidence="11 12">
    <name type="scientific">Planctomicrobium piriforme</name>
    <dbReference type="NCBI Taxonomy" id="1576369"/>
    <lineage>
        <taxon>Bacteria</taxon>
        <taxon>Pseudomonadati</taxon>
        <taxon>Planctomycetota</taxon>
        <taxon>Planctomycetia</taxon>
        <taxon>Planctomycetales</taxon>
        <taxon>Planctomycetaceae</taxon>
        <taxon>Planctomicrobium</taxon>
    </lineage>
</organism>
<keyword evidence="3" id="KW-0813">Transport</keyword>
<dbReference type="RefSeq" id="WP_092054050.1">
    <property type="nucleotide sequence ID" value="NZ_FOQD01000016.1"/>
</dbReference>
<evidence type="ECO:0000313" key="11">
    <source>
        <dbReference type="EMBL" id="SFJ19194.1"/>
    </source>
</evidence>
<dbReference type="Gene3D" id="1.10.357.20">
    <property type="entry name" value="SLC41 divalent cation transporters, integral membrane domain"/>
    <property type="match status" value="1"/>
</dbReference>
<sequence>MSDTASDLNEVHEPVVTAADAVLEPVVETPPLPELRMPRSVRDILNEPVTAHMGVAAPLLQSTQTVAESLELIRSRQDIGQVVYFYVVDEERRLLGVVPTRKLLLSGLDTTISSIMSSRLVSIPSTATVLEACEFFTLHKFLAFPVIDADRKVVGAVDVSLYTDELLKIEHRQESDDLFQLIGVHLSEAAQGNARLAFFGRFPWLLCNVLGGMLAALIADAYQDVSTLVLVAPFIALVTALAESVSIQSVSLALQMLHAGPANWDRFLKKLRMELVVGTLLGGACGLTVGLVALLWKGDLLVAVSLALGILGGVVASAGIGLAMPFVLKLCRRDPQLASGPIALALSDVVTLLCYFNLGRWLLT</sequence>
<evidence type="ECO:0000256" key="3">
    <source>
        <dbReference type="ARBA" id="ARBA00022448"/>
    </source>
</evidence>
<dbReference type="AlphaFoldDB" id="A0A1I3PC53"/>
<dbReference type="Pfam" id="PF01769">
    <property type="entry name" value="MgtE"/>
    <property type="match status" value="1"/>
</dbReference>
<feature type="domain" description="CBS" evidence="10">
    <location>
        <begin position="116"/>
        <end position="174"/>
    </location>
</feature>
<dbReference type="Pfam" id="PF00571">
    <property type="entry name" value="CBS"/>
    <property type="match status" value="1"/>
</dbReference>
<keyword evidence="5" id="KW-0460">Magnesium</keyword>
<dbReference type="Gene3D" id="3.10.580.10">
    <property type="entry name" value="CBS-domain"/>
    <property type="match status" value="1"/>
</dbReference>
<dbReference type="EMBL" id="FOQD01000016">
    <property type="protein sequence ID" value="SFJ19194.1"/>
    <property type="molecule type" value="Genomic_DNA"/>
</dbReference>
<keyword evidence="4 9" id="KW-0812">Transmembrane</keyword>
<name>A0A1I3PC53_9PLAN</name>
<keyword evidence="8" id="KW-0129">CBS domain</keyword>
<comment type="similarity">
    <text evidence="2">Belongs to the SLC41A transporter family.</text>
</comment>
<dbReference type="Proteomes" id="UP000199518">
    <property type="component" value="Unassembled WGS sequence"/>
</dbReference>